<protein>
    <submittedName>
        <fullName evidence="2">Uncharacterized protein</fullName>
    </submittedName>
</protein>
<organism evidence="2 3">
    <name type="scientific">Xenorhabdus anantnagensis</name>
    <dbReference type="NCBI Taxonomy" id="3025875"/>
    <lineage>
        <taxon>Bacteria</taxon>
        <taxon>Pseudomonadati</taxon>
        <taxon>Pseudomonadota</taxon>
        <taxon>Gammaproteobacteria</taxon>
        <taxon>Enterobacterales</taxon>
        <taxon>Morganellaceae</taxon>
        <taxon>Xenorhabdus</taxon>
    </lineage>
</organism>
<keyword evidence="1" id="KW-0812">Transmembrane</keyword>
<dbReference type="Proteomes" id="UP001220225">
    <property type="component" value="Unassembled WGS sequence"/>
</dbReference>
<dbReference type="RefSeq" id="WP_273575916.1">
    <property type="nucleotide sequence ID" value="NZ_JAQRFN010000012.1"/>
</dbReference>
<evidence type="ECO:0000313" key="2">
    <source>
        <dbReference type="EMBL" id="MDC9597353.1"/>
    </source>
</evidence>
<evidence type="ECO:0000256" key="1">
    <source>
        <dbReference type="SAM" id="Phobius"/>
    </source>
</evidence>
<feature type="transmembrane region" description="Helical" evidence="1">
    <location>
        <begin position="12"/>
        <end position="36"/>
    </location>
</feature>
<proteinExistence type="predicted"/>
<comment type="caution">
    <text evidence="2">The sequence shown here is derived from an EMBL/GenBank/DDBJ whole genome shotgun (WGS) entry which is preliminary data.</text>
</comment>
<dbReference type="EMBL" id="JAQRFN010000012">
    <property type="protein sequence ID" value="MDC9597353.1"/>
    <property type="molecule type" value="Genomic_DNA"/>
</dbReference>
<evidence type="ECO:0000313" key="3">
    <source>
        <dbReference type="Proteomes" id="UP001220225"/>
    </source>
</evidence>
<sequence>MATFEGKTDWLIFCFLNLYVVIVLYFMEIIIGILYMDDEVIFNKYEILNGNLLKSNASHGMPYLMLAQKDGECFLIKYWLRVIESDDDILESVWQHELRQLQRLKGYPGVGDYIVYPIEAKKSVTYSIR</sequence>
<gene>
    <name evidence="2" type="ORF">PSI14_10940</name>
</gene>
<keyword evidence="1" id="KW-0472">Membrane</keyword>
<keyword evidence="3" id="KW-1185">Reference proteome</keyword>
<accession>A0ABT5LU19</accession>
<reference evidence="2 3" key="1">
    <citation type="submission" date="2023-02" db="EMBL/GenBank/DDBJ databases">
        <title>Entomopathogenic bacteria.</title>
        <authorList>
            <person name="Machado R.A."/>
        </authorList>
    </citation>
    <scope>NUCLEOTIDE SEQUENCE [LARGE SCALE GENOMIC DNA]</scope>
    <source>
        <strain evidence="2 3">XENO-2</strain>
    </source>
</reference>
<name>A0ABT5LU19_9GAMM</name>
<keyword evidence="1" id="KW-1133">Transmembrane helix</keyword>